<evidence type="ECO:0000313" key="2">
    <source>
        <dbReference type="EMBL" id="KGM36550.1"/>
    </source>
</evidence>
<dbReference type="STRING" id="176090.SSIN_1697"/>
<feature type="transmembrane region" description="Helical" evidence="1">
    <location>
        <begin position="25"/>
        <end position="47"/>
    </location>
</feature>
<keyword evidence="1" id="KW-0812">Transmembrane</keyword>
<dbReference type="Proteomes" id="UP000030019">
    <property type="component" value="Unassembled WGS sequence"/>
</dbReference>
<gene>
    <name evidence="2" type="ORF">SSIN_1697</name>
</gene>
<evidence type="ECO:0000256" key="1">
    <source>
        <dbReference type="SAM" id="Phobius"/>
    </source>
</evidence>
<sequence length="270" mass="31068">MLPYPFNYFSSLIGFRKTFANRRMLSWFQLIFTSVFLISLSLIPVAIQTASLTSYALDTFVDKAFDTLDEDVMIDFDHHAQMKDHILTTENPEGIHRNAAGTVIIGHHEELKLGKELTLYFDKENLKITKEGKELANIRYQAIDQKALKSKEALTKAISEDWFQQNRLVISLFLVLSAGFLFSINFAFLALGASFLLYLTKKSRLFSFKTFKECYHFILNCLGLPTIIGLICGLFGQSLPTIITVQNILFVLYLVIIFYKTHFRDENFRN</sequence>
<proteinExistence type="predicted"/>
<dbReference type="RefSeq" id="WP_037617831.1">
    <property type="nucleotide sequence ID" value="NZ_JPEN01000098.1"/>
</dbReference>
<comment type="caution">
    <text evidence="2">The sequence shown here is derived from an EMBL/GenBank/DDBJ whole genome shotgun (WGS) entry which is preliminary data.</text>
</comment>
<dbReference type="AlphaFoldDB" id="A0A0A0DER3"/>
<accession>A0A0A0DER3</accession>
<reference evidence="2 3" key="1">
    <citation type="submission" date="2014-06" db="EMBL/GenBank/DDBJ databases">
        <authorList>
            <person name="Teng J.L."/>
            <person name="Huang Y."/>
            <person name="Tse H."/>
            <person name="Lau S.K."/>
            <person name="Woo P.C."/>
        </authorList>
    </citation>
    <scope>NUCLEOTIDE SEQUENCE [LARGE SCALE GENOMIC DNA]</scope>
    <source>
        <strain evidence="2 3">HKU4</strain>
    </source>
</reference>
<name>A0A0A0DER3_9STRE</name>
<feature type="transmembrane region" description="Helical" evidence="1">
    <location>
        <begin position="168"/>
        <end position="197"/>
    </location>
</feature>
<feature type="transmembrane region" description="Helical" evidence="1">
    <location>
        <begin position="217"/>
        <end position="236"/>
    </location>
</feature>
<keyword evidence="1" id="KW-0472">Membrane</keyword>
<feature type="transmembrane region" description="Helical" evidence="1">
    <location>
        <begin position="242"/>
        <end position="259"/>
    </location>
</feature>
<dbReference type="eggNOG" id="COG5521">
    <property type="taxonomic scope" value="Bacteria"/>
</dbReference>
<keyword evidence="3" id="KW-1185">Reference proteome</keyword>
<protein>
    <submittedName>
        <fullName evidence="2">Maltodextrose utilization protein MalA</fullName>
    </submittedName>
</protein>
<keyword evidence="1" id="KW-1133">Transmembrane helix</keyword>
<dbReference type="PATRIC" id="fig|176090.4.peg.1644"/>
<organism evidence="2 3">
    <name type="scientific">Streptococcus sinensis</name>
    <dbReference type="NCBI Taxonomy" id="176090"/>
    <lineage>
        <taxon>Bacteria</taxon>
        <taxon>Bacillati</taxon>
        <taxon>Bacillota</taxon>
        <taxon>Bacilli</taxon>
        <taxon>Lactobacillales</taxon>
        <taxon>Streptococcaceae</taxon>
        <taxon>Streptococcus</taxon>
    </lineage>
</organism>
<evidence type="ECO:0000313" key="3">
    <source>
        <dbReference type="Proteomes" id="UP000030019"/>
    </source>
</evidence>
<dbReference type="EMBL" id="JPEN01000098">
    <property type="protein sequence ID" value="KGM36550.1"/>
    <property type="molecule type" value="Genomic_DNA"/>
</dbReference>